<name>A0A2M7JF54_9BACT</name>
<dbReference type="GO" id="GO:0005840">
    <property type="term" value="C:ribosome"/>
    <property type="evidence" value="ECO:0007669"/>
    <property type="project" value="UniProtKB-KW"/>
</dbReference>
<sequence length="176" mass="19700">MRMRIAQQQKAEKVELLRKKIQKSKVIILTDYRGTTVFEITTLRKKLRECGAEYLIYKNNQILRATTENDSSPIKDFLTGPTAMVIGYKDLVTPINILLAFMKEAEKLEIKAGMLEDGKVLTSSDVKEVVKLPSRDVLLAQVVGVIQSPLSGLVRVLAAPMRDLVCVLKAIGEKKE</sequence>
<evidence type="ECO:0000256" key="5">
    <source>
        <dbReference type="HAMAP-Rule" id="MF_00362"/>
    </source>
</evidence>
<protein>
    <recommendedName>
        <fullName evidence="4 5">Large ribosomal subunit protein uL10</fullName>
    </recommendedName>
</protein>
<evidence type="ECO:0000256" key="4">
    <source>
        <dbReference type="ARBA" id="ARBA00035202"/>
    </source>
</evidence>
<dbReference type="Pfam" id="PF00466">
    <property type="entry name" value="Ribosomal_L10"/>
    <property type="match status" value="1"/>
</dbReference>
<comment type="similarity">
    <text evidence="1 5">Belongs to the universal ribosomal protein uL10 family.</text>
</comment>
<evidence type="ECO:0000313" key="7">
    <source>
        <dbReference type="Proteomes" id="UP000229297"/>
    </source>
</evidence>
<accession>A0A2M7JF54</accession>
<dbReference type="InterPro" id="IPR043141">
    <property type="entry name" value="Ribosomal_uL10-like_sf"/>
</dbReference>
<keyword evidence="5" id="KW-0694">RNA-binding</keyword>
<comment type="caution">
    <text evidence="6">The sequence shown here is derived from an EMBL/GenBank/DDBJ whole genome shotgun (WGS) entry which is preliminary data.</text>
</comment>
<comment type="subunit">
    <text evidence="5">Part of the ribosomal stalk of the 50S ribosomal subunit. The N-terminus interacts with L11 and the large rRNA to form the base of the stalk. The C-terminus forms an elongated spine to which L12 dimers bind in a sequential fashion forming a multimeric L10(L12)X complex.</text>
</comment>
<reference evidence="7" key="1">
    <citation type="submission" date="2017-09" db="EMBL/GenBank/DDBJ databases">
        <title>Depth-based differentiation of microbial function through sediment-hosted aquifers and enrichment of novel symbionts in the deep terrestrial subsurface.</title>
        <authorList>
            <person name="Probst A.J."/>
            <person name="Ladd B."/>
            <person name="Jarett J.K."/>
            <person name="Geller-Mcgrath D.E."/>
            <person name="Sieber C.M.K."/>
            <person name="Emerson J.B."/>
            <person name="Anantharaman K."/>
            <person name="Thomas B.C."/>
            <person name="Malmstrom R."/>
            <person name="Stieglmeier M."/>
            <person name="Klingl A."/>
            <person name="Woyke T."/>
            <person name="Ryan C.M."/>
            <person name="Banfield J.F."/>
        </authorList>
    </citation>
    <scope>NUCLEOTIDE SEQUENCE [LARGE SCALE GENOMIC DNA]</scope>
</reference>
<dbReference type="CDD" id="cd05797">
    <property type="entry name" value="Ribosomal_L10"/>
    <property type="match status" value="1"/>
</dbReference>
<gene>
    <name evidence="5 6" type="primary">rplJ</name>
    <name evidence="6" type="ORF">COZ71_00140</name>
</gene>
<comment type="function">
    <text evidence="5">Forms part of the ribosomal stalk, playing a central role in the interaction of the ribosome with GTP-bound translation factors.</text>
</comment>
<dbReference type="InterPro" id="IPR047865">
    <property type="entry name" value="Ribosomal_uL10_bac_type"/>
</dbReference>
<dbReference type="Proteomes" id="UP000229297">
    <property type="component" value="Unassembled WGS sequence"/>
</dbReference>
<evidence type="ECO:0000256" key="2">
    <source>
        <dbReference type="ARBA" id="ARBA00022980"/>
    </source>
</evidence>
<dbReference type="GO" id="GO:0070180">
    <property type="term" value="F:large ribosomal subunit rRNA binding"/>
    <property type="evidence" value="ECO:0007669"/>
    <property type="project" value="UniProtKB-UniRule"/>
</dbReference>
<dbReference type="GO" id="GO:0006412">
    <property type="term" value="P:translation"/>
    <property type="evidence" value="ECO:0007669"/>
    <property type="project" value="UniProtKB-UniRule"/>
</dbReference>
<keyword evidence="5" id="KW-0699">rRNA-binding</keyword>
<dbReference type="NCBIfam" id="NF000955">
    <property type="entry name" value="PRK00099.1-1"/>
    <property type="match status" value="1"/>
</dbReference>
<dbReference type="GO" id="GO:1990904">
    <property type="term" value="C:ribonucleoprotein complex"/>
    <property type="evidence" value="ECO:0007669"/>
    <property type="project" value="UniProtKB-KW"/>
</dbReference>
<dbReference type="HAMAP" id="MF_00362">
    <property type="entry name" value="Ribosomal_uL10"/>
    <property type="match status" value="1"/>
</dbReference>
<keyword evidence="3 5" id="KW-0687">Ribonucleoprotein</keyword>
<keyword evidence="2 5" id="KW-0689">Ribosomal protein</keyword>
<dbReference type="Gene3D" id="3.30.70.1730">
    <property type="match status" value="1"/>
</dbReference>
<evidence type="ECO:0000313" key="6">
    <source>
        <dbReference type="EMBL" id="PIX18033.1"/>
    </source>
</evidence>
<dbReference type="EMBL" id="PFIC01000007">
    <property type="protein sequence ID" value="PIX18033.1"/>
    <property type="molecule type" value="Genomic_DNA"/>
</dbReference>
<proteinExistence type="inferred from homology"/>
<dbReference type="InterPro" id="IPR022973">
    <property type="entry name" value="Ribosomal_uL10_bac"/>
</dbReference>
<evidence type="ECO:0000256" key="3">
    <source>
        <dbReference type="ARBA" id="ARBA00023274"/>
    </source>
</evidence>
<dbReference type="PANTHER" id="PTHR11560">
    <property type="entry name" value="39S RIBOSOMAL PROTEIN L10, MITOCHONDRIAL"/>
    <property type="match status" value="1"/>
</dbReference>
<dbReference type="InterPro" id="IPR001790">
    <property type="entry name" value="Ribosomal_uL10"/>
</dbReference>
<organism evidence="6 7">
    <name type="scientific">Candidatus Desantisbacteria bacterium CG_4_8_14_3_um_filter_40_12</name>
    <dbReference type="NCBI Taxonomy" id="1974545"/>
    <lineage>
        <taxon>Bacteria</taxon>
        <taxon>Candidatus Desantisiibacteriota</taxon>
    </lineage>
</organism>
<dbReference type="Gene3D" id="6.10.250.290">
    <property type="match status" value="1"/>
</dbReference>
<dbReference type="AlphaFoldDB" id="A0A2M7JF54"/>
<dbReference type="SUPFAM" id="SSF160369">
    <property type="entry name" value="Ribosomal protein L10-like"/>
    <property type="match status" value="1"/>
</dbReference>
<evidence type="ECO:0000256" key="1">
    <source>
        <dbReference type="ARBA" id="ARBA00008889"/>
    </source>
</evidence>